<comment type="caution">
    <text evidence="1">The sequence shown here is derived from an EMBL/GenBank/DDBJ whole genome shotgun (WGS) entry which is preliminary data.</text>
</comment>
<gene>
    <name evidence="1" type="ORF">B4135_1551</name>
</gene>
<evidence type="ECO:0000313" key="1">
    <source>
        <dbReference type="EMBL" id="KYD21925.1"/>
    </source>
</evidence>
<dbReference type="STRING" id="301148.B4135_1551"/>
<organism evidence="1 2">
    <name type="scientific">Caldibacillus debilis</name>
    <dbReference type="NCBI Taxonomy" id="301148"/>
    <lineage>
        <taxon>Bacteria</taxon>
        <taxon>Bacillati</taxon>
        <taxon>Bacillota</taxon>
        <taxon>Bacilli</taxon>
        <taxon>Bacillales</taxon>
        <taxon>Bacillaceae</taxon>
        <taxon>Caldibacillus</taxon>
    </lineage>
</organism>
<reference evidence="1 2" key="1">
    <citation type="submission" date="2016-01" db="EMBL/GenBank/DDBJ databases">
        <title>Draft Genome Sequences of Seven Thermophilic Sporeformers Isolated from Foods.</title>
        <authorList>
            <person name="Berendsen E.M."/>
            <person name="Wells-Bennik M.H."/>
            <person name="Krawcyk A.O."/>
            <person name="De Jong A."/>
            <person name="Holsappel S."/>
            <person name="Eijlander R.T."/>
            <person name="Kuipers O.P."/>
        </authorList>
    </citation>
    <scope>NUCLEOTIDE SEQUENCE [LARGE SCALE GENOMIC DNA]</scope>
    <source>
        <strain evidence="1 2">B4135</strain>
    </source>
</reference>
<accession>A0A150MC60</accession>
<protein>
    <submittedName>
        <fullName evidence="1">Uncharacterized protein</fullName>
    </submittedName>
</protein>
<sequence>MPARGSGGICAAGKPEMGEPERLSFNFLEGSPEKWAMKRGYAGG</sequence>
<proteinExistence type="predicted"/>
<dbReference type="AlphaFoldDB" id="A0A150MC60"/>
<evidence type="ECO:0000313" key="2">
    <source>
        <dbReference type="Proteomes" id="UP000075683"/>
    </source>
</evidence>
<name>A0A150MC60_9BACI</name>
<dbReference type="EMBL" id="LQYT01000016">
    <property type="protein sequence ID" value="KYD21925.1"/>
    <property type="molecule type" value="Genomic_DNA"/>
</dbReference>
<dbReference type="Proteomes" id="UP000075683">
    <property type="component" value="Unassembled WGS sequence"/>
</dbReference>